<dbReference type="InterPro" id="IPR051177">
    <property type="entry name" value="CIK-Related_Protein"/>
</dbReference>
<gene>
    <name evidence="1" type="primary">Scyl2_1</name>
    <name evidence="1" type="ORF">TNCT_66771</name>
</gene>
<comment type="caution">
    <text evidence="1">The sequence shown here is derived from an EMBL/GenBank/DDBJ whole genome shotgun (WGS) entry which is preliminary data.</text>
</comment>
<organism evidence="1 2">
    <name type="scientific">Trichonephila clavata</name>
    <name type="common">Joro spider</name>
    <name type="synonym">Nephila clavata</name>
    <dbReference type="NCBI Taxonomy" id="2740835"/>
    <lineage>
        <taxon>Eukaryota</taxon>
        <taxon>Metazoa</taxon>
        <taxon>Ecdysozoa</taxon>
        <taxon>Arthropoda</taxon>
        <taxon>Chelicerata</taxon>
        <taxon>Arachnida</taxon>
        <taxon>Araneae</taxon>
        <taxon>Araneomorphae</taxon>
        <taxon>Entelegynae</taxon>
        <taxon>Araneoidea</taxon>
        <taxon>Nephilidae</taxon>
        <taxon>Trichonephila</taxon>
    </lineage>
</organism>
<dbReference type="Proteomes" id="UP000887116">
    <property type="component" value="Unassembled WGS sequence"/>
</dbReference>
<dbReference type="PANTHER" id="PTHR12984">
    <property type="entry name" value="SCY1-RELATED S/T PROTEIN KINASE-LIKE"/>
    <property type="match status" value="1"/>
</dbReference>
<keyword evidence="2" id="KW-1185">Reference proteome</keyword>
<name>A0A8X6HAJ8_TRICU</name>
<protein>
    <submittedName>
        <fullName evidence="1">SCY1-like protein 2</fullName>
    </submittedName>
</protein>
<dbReference type="PANTHER" id="PTHR12984:SF16">
    <property type="entry name" value="BLACK MATCH, ISOFORM H"/>
    <property type="match status" value="1"/>
</dbReference>
<reference evidence="1" key="1">
    <citation type="submission" date="2020-07" db="EMBL/GenBank/DDBJ databases">
        <title>Multicomponent nature underlies the extraordinary mechanical properties of spider dragline silk.</title>
        <authorList>
            <person name="Kono N."/>
            <person name="Nakamura H."/>
            <person name="Mori M."/>
            <person name="Yoshida Y."/>
            <person name="Ohtoshi R."/>
            <person name="Malay A.D."/>
            <person name="Moran D.A.P."/>
            <person name="Tomita M."/>
            <person name="Numata K."/>
            <person name="Arakawa K."/>
        </authorList>
    </citation>
    <scope>NUCLEOTIDE SEQUENCE</scope>
</reference>
<sequence length="124" mass="14357">MSGDDRKDNRLRSCALYQLEHNIQDLLEKVPHHLQEPLQSLLQTDPWKRPNAQNFSMIKYFSDPSVHALQYLDVIQMKDSTHKMHFYHSLKAALPGIPKVRRSLFFQLFSTLLCKECGCGSQGV</sequence>
<dbReference type="EMBL" id="BMAO01022584">
    <property type="protein sequence ID" value="GFQ82959.1"/>
    <property type="molecule type" value="Genomic_DNA"/>
</dbReference>
<dbReference type="OrthoDB" id="79687at2759"/>
<evidence type="ECO:0000313" key="2">
    <source>
        <dbReference type="Proteomes" id="UP000887116"/>
    </source>
</evidence>
<evidence type="ECO:0000313" key="1">
    <source>
        <dbReference type="EMBL" id="GFQ82959.1"/>
    </source>
</evidence>
<proteinExistence type="predicted"/>
<accession>A0A8X6HAJ8</accession>
<dbReference type="AlphaFoldDB" id="A0A8X6HAJ8"/>